<dbReference type="Proteomes" id="UP001326715">
    <property type="component" value="Chromosome"/>
</dbReference>
<evidence type="ECO:0000313" key="1">
    <source>
        <dbReference type="EMBL" id="SFW86054.1"/>
    </source>
</evidence>
<dbReference type="AlphaFoldDB" id="A0A1K1SP39"/>
<dbReference type="EMBL" id="FPIZ01000028">
    <property type="protein sequence ID" value="SFW86054.1"/>
    <property type="molecule type" value="Genomic_DNA"/>
</dbReference>
<dbReference type="EMBL" id="CP140154">
    <property type="protein sequence ID" value="WQG89997.1"/>
    <property type="molecule type" value="Genomic_DNA"/>
</dbReference>
<organism evidence="1 3">
    <name type="scientific">Chitinophaga sancti</name>
    <dbReference type="NCBI Taxonomy" id="1004"/>
    <lineage>
        <taxon>Bacteria</taxon>
        <taxon>Pseudomonadati</taxon>
        <taxon>Bacteroidota</taxon>
        <taxon>Chitinophagia</taxon>
        <taxon>Chitinophagales</taxon>
        <taxon>Chitinophagaceae</taxon>
        <taxon>Chitinophaga</taxon>
    </lineage>
</organism>
<evidence type="ECO:0000313" key="3">
    <source>
        <dbReference type="Proteomes" id="UP000183788"/>
    </source>
</evidence>
<evidence type="ECO:0000313" key="4">
    <source>
        <dbReference type="Proteomes" id="UP001326715"/>
    </source>
</evidence>
<proteinExistence type="predicted"/>
<dbReference type="Proteomes" id="UP000183788">
    <property type="component" value="Unassembled WGS sequence"/>
</dbReference>
<keyword evidence="4" id="KW-1185">Reference proteome</keyword>
<reference evidence="1 3" key="1">
    <citation type="submission" date="2016-11" db="EMBL/GenBank/DDBJ databases">
        <authorList>
            <person name="Jaros S."/>
            <person name="Januszkiewicz K."/>
            <person name="Wedrychowicz H."/>
        </authorList>
    </citation>
    <scope>NUCLEOTIDE SEQUENCE [LARGE SCALE GENOMIC DNA]</scope>
    <source>
        <strain evidence="1 3">DSM 784</strain>
    </source>
</reference>
<dbReference type="RefSeq" id="WP_072365196.1">
    <property type="nucleotide sequence ID" value="NZ_CP139972.1"/>
</dbReference>
<reference evidence="2 4" key="2">
    <citation type="submission" date="2023-11" db="EMBL/GenBank/DDBJ databases">
        <title>MicrobeMod: A computational toolkit for identifying prokaryotic methylation and restriction-modification with nanopore sequencing.</title>
        <authorList>
            <person name="Crits-Christoph A."/>
            <person name="Kang S.C."/>
            <person name="Lee H."/>
            <person name="Ostrov N."/>
        </authorList>
    </citation>
    <scope>NUCLEOTIDE SEQUENCE [LARGE SCALE GENOMIC DNA]</scope>
    <source>
        <strain evidence="2 4">ATCC 23090</strain>
    </source>
</reference>
<protein>
    <submittedName>
        <fullName evidence="1">Uncharacterized protein</fullName>
    </submittedName>
</protein>
<sequence length="81" mass="8997">MDSLEMILNAIDLNKCWFPGVNIAGLQSSNLRGLADNGISLPESDRRQRCLFSEEIREMCHLFKVQAIPDFGDGPVGLFEG</sequence>
<evidence type="ECO:0000313" key="2">
    <source>
        <dbReference type="EMBL" id="WQG89997.1"/>
    </source>
</evidence>
<dbReference type="STRING" id="1004.SAMN05661012_05826"/>
<name>A0A1K1SP39_9BACT</name>
<accession>A0A1K1SP39</accession>
<gene>
    <name evidence="1" type="ORF">SAMN05661012_05826</name>
    <name evidence="2" type="ORF">SR876_00700</name>
</gene>